<evidence type="ECO:0000313" key="2">
    <source>
        <dbReference type="EMBL" id="GAW97955.1"/>
    </source>
</evidence>
<accession>A0ABQ0N039</accession>
<protein>
    <submittedName>
        <fullName evidence="2">Uncharacterized protein</fullName>
    </submittedName>
</protein>
<organism evidence="2 3">
    <name type="scientific">Colwellia marinimaniae</name>
    <dbReference type="NCBI Taxonomy" id="1513592"/>
    <lineage>
        <taxon>Bacteria</taxon>
        <taxon>Pseudomonadati</taxon>
        <taxon>Pseudomonadota</taxon>
        <taxon>Gammaproteobacteria</taxon>
        <taxon>Alteromonadales</taxon>
        <taxon>Colwelliaceae</taxon>
        <taxon>Colwellia</taxon>
    </lineage>
</organism>
<keyword evidence="1" id="KW-0175">Coiled coil</keyword>
<proteinExistence type="predicted"/>
<dbReference type="RefSeq" id="WP_057180808.1">
    <property type="nucleotide sequence ID" value="NZ_BDQM01000062.1"/>
</dbReference>
<evidence type="ECO:0000256" key="1">
    <source>
        <dbReference type="SAM" id="Coils"/>
    </source>
</evidence>
<dbReference type="EMBL" id="BDQM01000062">
    <property type="protein sequence ID" value="GAW97955.1"/>
    <property type="molecule type" value="Genomic_DNA"/>
</dbReference>
<reference evidence="2 3" key="1">
    <citation type="submission" date="2017-06" db="EMBL/GenBank/DDBJ databases">
        <title>Whole Genome Sequences of Colwellia marinimaniae MTCD1.</title>
        <authorList>
            <person name="Kusumoto H."/>
            <person name="Inoue M."/>
            <person name="Tanikawa K."/>
            <person name="Maeji H."/>
            <person name="Cameron J.H."/>
            <person name="Bartlett D.H."/>
        </authorList>
    </citation>
    <scope>NUCLEOTIDE SEQUENCE [LARGE SCALE GENOMIC DNA]</scope>
    <source>
        <strain evidence="2 3">MTCD1</strain>
    </source>
</reference>
<keyword evidence="3" id="KW-1185">Reference proteome</keyword>
<dbReference type="Proteomes" id="UP000197068">
    <property type="component" value="Unassembled WGS sequence"/>
</dbReference>
<name>A0ABQ0N039_9GAMM</name>
<gene>
    <name evidence="2" type="ORF">MTCD1_03610</name>
</gene>
<comment type="caution">
    <text evidence="2">The sequence shown here is derived from an EMBL/GenBank/DDBJ whole genome shotgun (WGS) entry which is preliminary data.</text>
</comment>
<feature type="coiled-coil region" evidence="1">
    <location>
        <begin position="305"/>
        <end position="332"/>
    </location>
</feature>
<sequence>MEAAKITFYNIEKCGLYDYGSDDIKLGNVPKLLNQLMTWVKREGKPLEETCTYAIEESEDVDRTFCYDLVKNGVTGDFLLTTWNETPSYEGKVAAVKAKSKVGSAKVEFTQLPKDSIPGYATYFWFVPSKNVFATIRFQHRLNGKKNLDKYFKEFISKFSDYVVLSDEGKADFNIVGYSDSSESDPLNLHALFKTSIVRKPGQISYILDQCHNIRKVERHNRLSPTLESNQDLWQKALLGLGLKKARNLNSEVNFSYQFPFTPSEQELKEMVKDWEDNHDAKWDDIGFTLKGEQAPRWLSNSLARSEYELDIKRLDDEIVEAKSILDQVTEKRDLILSLLDE</sequence>
<evidence type="ECO:0000313" key="3">
    <source>
        <dbReference type="Proteomes" id="UP000197068"/>
    </source>
</evidence>